<organism evidence="2 3">
    <name type="scientific">Monosiga brevicollis</name>
    <name type="common">Choanoflagellate</name>
    <dbReference type="NCBI Taxonomy" id="81824"/>
    <lineage>
        <taxon>Eukaryota</taxon>
        <taxon>Choanoflagellata</taxon>
        <taxon>Craspedida</taxon>
        <taxon>Salpingoecidae</taxon>
        <taxon>Monosiga</taxon>
    </lineage>
</organism>
<evidence type="ECO:0000313" key="2">
    <source>
        <dbReference type="EMBL" id="EDQ85599.1"/>
    </source>
</evidence>
<keyword evidence="3" id="KW-1185">Reference proteome</keyword>
<reference evidence="2 3" key="1">
    <citation type="journal article" date="2008" name="Nature">
        <title>The genome of the choanoflagellate Monosiga brevicollis and the origin of metazoans.</title>
        <authorList>
            <consortium name="JGI Sequencing"/>
            <person name="King N."/>
            <person name="Westbrook M.J."/>
            <person name="Young S.L."/>
            <person name="Kuo A."/>
            <person name="Abedin M."/>
            <person name="Chapman J."/>
            <person name="Fairclough S."/>
            <person name="Hellsten U."/>
            <person name="Isogai Y."/>
            <person name="Letunic I."/>
            <person name="Marr M."/>
            <person name="Pincus D."/>
            <person name="Putnam N."/>
            <person name="Rokas A."/>
            <person name="Wright K.J."/>
            <person name="Zuzow R."/>
            <person name="Dirks W."/>
            <person name="Good M."/>
            <person name="Goodstein D."/>
            <person name="Lemons D."/>
            <person name="Li W."/>
            <person name="Lyons J.B."/>
            <person name="Morris A."/>
            <person name="Nichols S."/>
            <person name="Richter D.J."/>
            <person name="Salamov A."/>
            <person name="Bork P."/>
            <person name="Lim W.A."/>
            <person name="Manning G."/>
            <person name="Miller W.T."/>
            <person name="McGinnis W."/>
            <person name="Shapiro H."/>
            <person name="Tjian R."/>
            <person name="Grigoriev I.V."/>
            <person name="Rokhsar D."/>
        </authorList>
    </citation>
    <scope>NUCLEOTIDE SEQUENCE [LARGE SCALE GENOMIC DNA]</scope>
    <source>
        <strain evidence="3">MX1 / ATCC 50154</strain>
    </source>
</reference>
<dbReference type="SUPFAM" id="SSF50182">
    <property type="entry name" value="Sm-like ribonucleoproteins"/>
    <property type="match status" value="1"/>
</dbReference>
<gene>
    <name evidence="2" type="ORF">MONBRDRAFT_11727</name>
</gene>
<dbReference type="InParanoid" id="A9VA40"/>
<proteinExistence type="predicted"/>
<accession>A9VA40</accession>
<protein>
    <recommendedName>
        <fullName evidence="1">Sm domain-containing protein</fullName>
    </recommendedName>
</protein>
<dbReference type="KEGG" id="mbr:MONBRDRAFT_11727"/>
<dbReference type="AlphaFoldDB" id="A9VA40"/>
<dbReference type="InterPro" id="IPR001163">
    <property type="entry name" value="Sm_dom_euk/arc"/>
</dbReference>
<dbReference type="Proteomes" id="UP000001357">
    <property type="component" value="Unassembled WGS sequence"/>
</dbReference>
<dbReference type="GeneID" id="5894866"/>
<dbReference type="Gene3D" id="2.30.30.100">
    <property type="match status" value="1"/>
</dbReference>
<dbReference type="InterPro" id="IPR010920">
    <property type="entry name" value="LSM_dom_sf"/>
</dbReference>
<feature type="domain" description="Sm" evidence="1">
    <location>
        <begin position="48"/>
        <end position="87"/>
    </location>
</feature>
<name>A9VA40_MONBE</name>
<dbReference type="RefSeq" id="XP_001749548.1">
    <property type="nucleotide sequence ID" value="XM_001749496.1"/>
</dbReference>
<evidence type="ECO:0000259" key="1">
    <source>
        <dbReference type="Pfam" id="PF01423"/>
    </source>
</evidence>
<dbReference type="EMBL" id="CH991572">
    <property type="protein sequence ID" value="EDQ85599.1"/>
    <property type="molecule type" value="Genomic_DNA"/>
</dbReference>
<dbReference type="Pfam" id="PF01423">
    <property type="entry name" value="LSM"/>
    <property type="match status" value="1"/>
</dbReference>
<evidence type="ECO:0000313" key="3">
    <source>
        <dbReference type="Proteomes" id="UP000001357"/>
    </source>
</evidence>
<sequence>MADLSLSGLQITPDTSLGDSRPSIYDKDATCLVPPTRELTGPRKELYNMAISQTCKLVLKDGRIVLGTLECVDSRANIVLTGAAEYRLRASPLAMHSRERAVEHGGALYYMTRHLGIVSATPDLLEALAVVADPAIA</sequence>